<evidence type="ECO:0000313" key="2">
    <source>
        <dbReference type="Proteomes" id="UP000003303"/>
    </source>
</evidence>
<dbReference type="AlphaFoldDB" id="C2MEK9"/>
<keyword evidence="2" id="KW-1185">Reference proteome</keyword>
<comment type="caution">
    <text evidence="1">The sequence shown here is derived from an EMBL/GenBank/DDBJ whole genome shotgun (WGS) entry which is preliminary data.</text>
</comment>
<dbReference type="EMBL" id="ACLR01000246">
    <property type="protein sequence ID" value="EEK15864.1"/>
    <property type="molecule type" value="Genomic_DNA"/>
</dbReference>
<accession>C2MEK9</accession>
<protein>
    <submittedName>
        <fullName evidence="1">Uncharacterized protein</fullName>
    </submittedName>
</protein>
<name>C2MEK9_9PORP</name>
<dbReference type="Proteomes" id="UP000003303">
    <property type="component" value="Unassembled WGS sequence"/>
</dbReference>
<proteinExistence type="predicted"/>
<dbReference type="eggNOG" id="ENOG5030JN4">
    <property type="taxonomic scope" value="Bacteria"/>
</dbReference>
<organism evidence="1 2">
    <name type="scientific">Porphyromonas uenonis 60-3</name>
    <dbReference type="NCBI Taxonomy" id="596327"/>
    <lineage>
        <taxon>Bacteria</taxon>
        <taxon>Pseudomonadati</taxon>
        <taxon>Bacteroidota</taxon>
        <taxon>Bacteroidia</taxon>
        <taxon>Bacteroidales</taxon>
        <taxon>Porphyromonadaceae</taxon>
        <taxon>Porphyromonas</taxon>
    </lineage>
</organism>
<feature type="non-terminal residue" evidence="1">
    <location>
        <position position="1"/>
    </location>
</feature>
<evidence type="ECO:0000313" key="1">
    <source>
        <dbReference type="EMBL" id="EEK15864.1"/>
    </source>
</evidence>
<reference evidence="1 2" key="1">
    <citation type="submission" date="2009-04" db="EMBL/GenBank/DDBJ databases">
        <authorList>
            <person name="Sebastian Y."/>
            <person name="Madupu R."/>
            <person name="Durkin A.S."/>
            <person name="Torralba M."/>
            <person name="Methe B."/>
            <person name="Sutton G.G."/>
            <person name="Strausberg R.L."/>
            <person name="Nelson K.E."/>
        </authorList>
    </citation>
    <scope>NUCLEOTIDE SEQUENCE [LARGE SCALE GENOMIC DNA]</scope>
    <source>
        <strain evidence="1 2">60-3</strain>
    </source>
</reference>
<sequence length="200" mass="22798">RPPFSLSPVTPNSIPPIIPQSRHLRFAQMTQLQPRAREAKFLGADDGQLSLTDVSPHKGLREQEALAFVDYFNSKLATKQANIPALRSLQGSRLAELNARLREYGEMPCWRLLTISCQARCSMVRMLEVGTPLSIGLSSLQTSLKYLKTIQRIFTSRPSQCDYLKIIRSSSRMHSDCYERKRLLHLVLTCPSRQRKPKVF</sequence>
<gene>
    <name evidence="1" type="ORF">PORUE0001_1946</name>
</gene>